<dbReference type="EMBL" id="UINC01097460">
    <property type="protein sequence ID" value="SVC55176.1"/>
    <property type="molecule type" value="Genomic_DNA"/>
</dbReference>
<name>A0A382N274_9ZZZZ</name>
<gene>
    <name evidence="1" type="ORF">METZ01_LOCUS308030</name>
</gene>
<reference evidence="1" key="1">
    <citation type="submission" date="2018-05" db="EMBL/GenBank/DDBJ databases">
        <authorList>
            <person name="Lanie J.A."/>
            <person name="Ng W.-L."/>
            <person name="Kazmierczak K.M."/>
            <person name="Andrzejewski T.M."/>
            <person name="Davidsen T.M."/>
            <person name="Wayne K.J."/>
            <person name="Tettelin H."/>
            <person name="Glass J.I."/>
            <person name="Rusch D."/>
            <person name="Podicherti R."/>
            <person name="Tsui H.-C.T."/>
            <person name="Winkler M.E."/>
        </authorList>
    </citation>
    <scope>NUCLEOTIDE SEQUENCE</scope>
</reference>
<proteinExistence type="predicted"/>
<sequence>NEPKYNYDLGVLFESDVYSQDEIKEVFKWFNINYKETVDDHFIDQLATSYTFAITQKNIKMGKLIRNGTMGALANVVDPSSRTWDKSRVDVSEIKRLMY</sequence>
<evidence type="ECO:0000313" key="1">
    <source>
        <dbReference type="EMBL" id="SVC55176.1"/>
    </source>
</evidence>
<accession>A0A382N274</accession>
<protein>
    <submittedName>
        <fullName evidence="1">Uncharacterized protein</fullName>
    </submittedName>
</protein>
<organism evidence="1">
    <name type="scientific">marine metagenome</name>
    <dbReference type="NCBI Taxonomy" id="408172"/>
    <lineage>
        <taxon>unclassified sequences</taxon>
        <taxon>metagenomes</taxon>
        <taxon>ecological metagenomes</taxon>
    </lineage>
</organism>
<feature type="non-terminal residue" evidence="1">
    <location>
        <position position="1"/>
    </location>
</feature>
<dbReference type="AlphaFoldDB" id="A0A382N274"/>